<reference evidence="1 2" key="1">
    <citation type="journal article" date="2000" name="Mol. Microbiol.">
        <title>The archaeal halophilic virus-encoded Dam-like methyltransferase M. phiCh1-I methylates adenine residues and complements dam mutants in the low salt environment of Escherichia coli.</title>
        <authorList>
            <person name="Baranyi U."/>
            <person name="Klein R."/>
            <person name="Lubitz W."/>
            <person name="Kruger D.H."/>
            <person name="Witte A."/>
        </authorList>
    </citation>
    <scope>NUCLEOTIDE SEQUENCE [LARGE SCALE GENOMIC DNA]</scope>
</reference>
<reference evidence="1 2" key="2">
    <citation type="journal article" date="2000" name="Virology">
        <title>The structural protein E of the archaeal virus phiCh1: evidence for processing in Natrialba magadii during virus maturation.</title>
        <authorList>
            <person name="Klein R."/>
            <person name="Greineder B."/>
            <person name="Baranyi U."/>
            <person name="Witte A."/>
        </authorList>
    </citation>
    <scope>NUCLEOTIDE SEQUENCE [LARGE SCALE GENOMIC DNA]</scope>
</reference>
<dbReference type="KEGG" id="vg:951271"/>
<sequence>MAGELRVLRPGIEDLPPQVRRRKRCVSYDDVVLRRELRSKRQARRGVILRFRISWCRCCCHWSASSSRTGDARKGRHPSATQ</sequence>
<name>Q8JL04_9CAUD</name>
<reference evidence="1 2" key="3">
    <citation type="journal article" date="2002" name="Mol. Microbiol.">
        <title>Natrialba magadii virus phiCh1: first complete nucleotide sequence and functional organization of a virus infecting a haloalkaliphilic archaeon.</title>
        <authorList>
            <person name="Klein R."/>
            <person name="Baranyi U."/>
            <person name="Rossler N."/>
            <person name="Greineder B."/>
            <person name="Scholz H."/>
            <person name="Witte A."/>
        </authorList>
    </citation>
    <scope>NUCLEOTIDE SEQUENCE</scope>
</reference>
<proteinExistence type="predicted"/>
<organism evidence="1 2">
    <name type="scientific">Natrialba phage PhiCh1</name>
    <dbReference type="NCBI Taxonomy" id="114777"/>
    <lineage>
        <taxon>Viruses</taxon>
        <taxon>Duplodnaviria</taxon>
        <taxon>Heunggongvirae</taxon>
        <taxon>Uroviricota</taxon>
        <taxon>Caudoviricetes</taxon>
        <taxon>Vertoviridae</taxon>
        <taxon>Myohalovirus</taxon>
        <taxon>Myohalovirus alkaliphilum</taxon>
        <taxon>Myohalovirus phiCh1</taxon>
    </lineage>
</organism>
<accession>Q8JL04</accession>
<dbReference type="GeneID" id="951271"/>
<dbReference type="EMBL" id="AF440695">
    <property type="protein sequence ID" value="AAM88726.1"/>
    <property type="molecule type" value="Genomic_DNA"/>
</dbReference>
<dbReference type="RefSeq" id="NP_665970.1">
    <property type="nucleotide sequence ID" value="NC_004084.1"/>
</dbReference>
<evidence type="ECO:0000313" key="1">
    <source>
        <dbReference type="EMBL" id="AAM88726.1"/>
    </source>
</evidence>
<protein>
    <submittedName>
        <fullName evidence="1">Uncharacterized protein</fullName>
    </submittedName>
</protein>
<evidence type="ECO:0000313" key="2">
    <source>
        <dbReference type="Proteomes" id="UP000001157"/>
    </source>
</evidence>
<dbReference type="Proteomes" id="UP000001157">
    <property type="component" value="Segment"/>
</dbReference>